<name>A0A399SLC2_9BACT</name>
<evidence type="ECO:0000313" key="1">
    <source>
        <dbReference type="EMBL" id="RIJ43032.1"/>
    </source>
</evidence>
<dbReference type="Proteomes" id="UP000266005">
    <property type="component" value="Unassembled WGS sequence"/>
</dbReference>
<comment type="caution">
    <text evidence="1">The sequence shown here is derived from an EMBL/GenBank/DDBJ whole genome shotgun (WGS) entry which is preliminary data.</text>
</comment>
<gene>
    <name evidence="1" type="ORF">D1627_04140</name>
</gene>
<dbReference type="OrthoDB" id="9833268at2"/>
<proteinExistence type="predicted"/>
<keyword evidence="2" id="KW-1185">Reference proteome</keyword>
<organism evidence="1 2">
    <name type="scientific">Pontibacter oryzae</name>
    <dbReference type="NCBI Taxonomy" id="2304593"/>
    <lineage>
        <taxon>Bacteria</taxon>
        <taxon>Pseudomonadati</taxon>
        <taxon>Bacteroidota</taxon>
        <taxon>Cytophagia</taxon>
        <taxon>Cytophagales</taxon>
        <taxon>Hymenobacteraceae</taxon>
        <taxon>Pontibacter</taxon>
    </lineage>
</organism>
<dbReference type="RefSeq" id="WP_119430914.1">
    <property type="nucleotide sequence ID" value="NZ_QWGE01000001.1"/>
</dbReference>
<protein>
    <submittedName>
        <fullName evidence="1">Uncharacterized protein</fullName>
    </submittedName>
</protein>
<reference evidence="2" key="1">
    <citation type="submission" date="2018-08" db="EMBL/GenBank/DDBJ databases">
        <title>Mucilaginibacter sp. MYSH2.</title>
        <authorList>
            <person name="Seo T."/>
        </authorList>
    </citation>
    <scope>NUCLEOTIDE SEQUENCE [LARGE SCALE GENOMIC DNA]</scope>
    <source>
        <strain evidence="2">KIRAN</strain>
    </source>
</reference>
<dbReference type="AlphaFoldDB" id="A0A399SLC2"/>
<accession>A0A399SLC2</accession>
<dbReference type="EMBL" id="QWGE01000001">
    <property type="protein sequence ID" value="RIJ43032.1"/>
    <property type="molecule type" value="Genomic_DNA"/>
</dbReference>
<evidence type="ECO:0000313" key="2">
    <source>
        <dbReference type="Proteomes" id="UP000266005"/>
    </source>
</evidence>
<sequence>MRFKIYQCLTELSKELYSVTDDLLTNYSICWKYASQFAEAITSDIQSISGTSCFVTGVTFILEDTAYQQSASGCIIELKFDQEDEFIITSECLIDFGRVSLRVKQRPSSPKYETISELIEAKYNSEFKSELKEFEK</sequence>